<sequence length="168" mass="19393">MVLSGKYTVIDEDNFQNYIKAVGFNGQYLKYTIEFHQDGDKVKINEFYGEKSPSEVIIGGEVEEMSITGSKVKAMEYHKPAYQCVIDLMKAFDRIQVEDVLHLLYKKNIPINIIQTIENIYFHNRIQAKINEKLTPCISVQTYGVRQGDSLSPLFFNIIMDEIIKKNT</sequence>
<dbReference type="Proteomes" id="UP001153709">
    <property type="component" value="Chromosome 3"/>
</dbReference>
<protein>
    <recommendedName>
        <fullName evidence="1">Reverse transcriptase domain-containing protein</fullName>
    </recommendedName>
</protein>
<accession>A0A9N9SU16</accession>
<dbReference type="Gene3D" id="2.40.128.20">
    <property type="match status" value="1"/>
</dbReference>
<evidence type="ECO:0000259" key="1">
    <source>
        <dbReference type="PROSITE" id="PS50878"/>
    </source>
</evidence>
<dbReference type="OrthoDB" id="6767680at2759"/>
<evidence type="ECO:0000313" key="3">
    <source>
        <dbReference type="Proteomes" id="UP001153709"/>
    </source>
</evidence>
<dbReference type="PROSITE" id="PS50878">
    <property type="entry name" value="RT_POL"/>
    <property type="match status" value="1"/>
</dbReference>
<proteinExistence type="predicted"/>
<dbReference type="AlphaFoldDB" id="A0A9N9SU16"/>
<dbReference type="PANTHER" id="PTHR31635">
    <property type="entry name" value="REVERSE TRANSCRIPTASE DOMAIN-CONTAINING PROTEIN-RELATED"/>
    <property type="match status" value="1"/>
</dbReference>
<dbReference type="EMBL" id="OU898278">
    <property type="protein sequence ID" value="CAG9830721.1"/>
    <property type="molecule type" value="Genomic_DNA"/>
</dbReference>
<dbReference type="PANTHER" id="PTHR31635:SF196">
    <property type="entry name" value="REVERSE TRANSCRIPTASE DOMAIN-CONTAINING PROTEIN-RELATED"/>
    <property type="match status" value="1"/>
</dbReference>
<dbReference type="InterPro" id="IPR012674">
    <property type="entry name" value="Calycin"/>
</dbReference>
<gene>
    <name evidence="2" type="ORF">DIABBA_LOCUS4390</name>
</gene>
<evidence type="ECO:0000313" key="2">
    <source>
        <dbReference type="EMBL" id="CAG9830721.1"/>
    </source>
</evidence>
<dbReference type="Pfam" id="PF00078">
    <property type="entry name" value="RVT_1"/>
    <property type="match status" value="1"/>
</dbReference>
<dbReference type="SUPFAM" id="SSF50814">
    <property type="entry name" value="Lipocalins"/>
    <property type="match status" value="1"/>
</dbReference>
<name>A0A9N9SU16_DIABA</name>
<keyword evidence="3" id="KW-1185">Reference proteome</keyword>
<feature type="domain" description="Reverse transcriptase" evidence="1">
    <location>
        <begin position="1"/>
        <end position="168"/>
    </location>
</feature>
<dbReference type="InterPro" id="IPR000477">
    <property type="entry name" value="RT_dom"/>
</dbReference>
<organism evidence="2 3">
    <name type="scientific">Diabrotica balteata</name>
    <name type="common">Banded cucumber beetle</name>
    <dbReference type="NCBI Taxonomy" id="107213"/>
    <lineage>
        <taxon>Eukaryota</taxon>
        <taxon>Metazoa</taxon>
        <taxon>Ecdysozoa</taxon>
        <taxon>Arthropoda</taxon>
        <taxon>Hexapoda</taxon>
        <taxon>Insecta</taxon>
        <taxon>Pterygota</taxon>
        <taxon>Neoptera</taxon>
        <taxon>Endopterygota</taxon>
        <taxon>Coleoptera</taxon>
        <taxon>Polyphaga</taxon>
        <taxon>Cucujiformia</taxon>
        <taxon>Chrysomeloidea</taxon>
        <taxon>Chrysomelidae</taxon>
        <taxon>Galerucinae</taxon>
        <taxon>Diabroticina</taxon>
        <taxon>Diabroticites</taxon>
        <taxon>Diabrotica</taxon>
    </lineage>
</organism>
<reference evidence="2" key="1">
    <citation type="submission" date="2022-01" db="EMBL/GenBank/DDBJ databases">
        <authorList>
            <person name="King R."/>
        </authorList>
    </citation>
    <scope>NUCLEOTIDE SEQUENCE</scope>
</reference>